<protein>
    <recommendedName>
        <fullName evidence="3">PHP domain protein</fullName>
    </recommendedName>
</protein>
<sequence>MKIINPYKYEGTFLKGNLHTHSENSPCGHYDLEKIIDMYTFYKVEYDFLSITDHCMITDLSHLKDKTDMLLIPGVEYKRHGKQTLGINVKEYDDDGEDYTNHNELFKKVNAQGGINIICHPHLGSLDYWKTEELMKLEGYLGIEVFNNNVRMDCKGIAVASDVWDELLSNGRKVYGFANDDMHIFSRVGGGCNYVLAEEKTIDSIMNGIRRGSFYASFGVKVKNIEVYNDIISVEKGDDRVPYVYFKFIGKDGRVLKEEKGIKGFYRVKGDEGYVRVEVYREDGCRAWLQPFFIEE</sequence>
<dbReference type="Proteomes" id="UP000191448">
    <property type="component" value="Unassembled WGS sequence"/>
</dbReference>
<dbReference type="RefSeq" id="WP_080024175.1">
    <property type="nucleotide sequence ID" value="NZ_LTAY01000103.1"/>
</dbReference>
<dbReference type="GO" id="GO:0004534">
    <property type="term" value="F:5'-3' RNA exonuclease activity"/>
    <property type="evidence" value="ECO:0007669"/>
    <property type="project" value="TreeGrafter"/>
</dbReference>
<reference evidence="1 2" key="1">
    <citation type="submission" date="2016-02" db="EMBL/GenBank/DDBJ databases">
        <title>Genome sequence of Clostridium thermobutyricum DSM 4928.</title>
        <authorList>
            <person name="Poehlein A."/>
            <person name="Daniel R."/>
        </authorList>
    </citation>
    <scope>NUCLEOTIDE SEQUENCE [LARGE SCALE GENOMIC DNA]</scope>
    <source>
        <strain evidence="1 2">DSM 4928</strain>
    </source>
</reference>
<dbReference type="InterPro" id="IPR052018">
    <property type="entry name" value="PHP_domain"/>
</dbReference>
<gene>
    <name evidence="1" type="ORF">CLTHE_30870</name>
</gene>
<dbReference type="GO" id="GO:0035312">
    <property type="term" value="F:5'-3' DNA exonuclease activity"/>
    <property type="evidence" value="ECO:0007669"/>
    <property type="project" value="TreeGrafter"/>
</dbReference>
<dbReference type="PANTHER" id="PTHR42924">
    <property type="entry name" value="EXONUCLEASE"/>
    <property type="match status" value="1"/>
</dbReference>
<evidence type="ECO:0000313" key="1">
    <source>
        <dbReference type="EMBL" id="OPX45323.1"/>
    </source>
</evidence>
<proteinExistence type="predicted"/>
<organism evidence="1 2">
    <name type="scientific">Clostridium thermobutyricum DSM 4928</name>
    <dbReference type="NCBI Taxonomy" id="1121339"/>
    <lineage>
        <taxon>Bacteria</taxon>
        <taxon>Bacillati</taxon>
        <taxon>Bacillota</taxon>
        <taxon>Clostridia</taxon>
        <taxon>Eubacteriales</taxon>
        <taxon>Clostridiaceae</taxon>
        <taxon>Clostridium</taxon>
    </lineage>
</organism>
<comment type="caution">
    <text evidence="1">The sequence shown here is derived from an EMBL/GenBank/DDBJ whole genome shotgun (WGS) entry which is preliminary data.</text>
</comment>
<dbReference type="Gene3D" id="3.20.20.140">
    <property type="entry name" value="Metal-dependent hydrolases"/>
    <property type="match status" value="1"/>
</dbReference>
<dbReference type="PANTHER" id="PTHR42924:SF3">
    <property type="entry name" value="POLYMERASE_HISTIDINOL PHOSPHATASE N-TERMINAL DOMAIN-CONTAINING PROTEIN"/>
    <property type="match status" value="1"/>
</dbReference>
<dbReference type="OrthoDB" id="9804333at2"/>
<dbReference type="EMBL" id="LTAY01000103">
    <property type="protein sequence ID" value="OPX45323.1"/>
    <property type="molecule type" value="Genomic_DNA"/>
</dbReference>
<evidence type="ECO:0008006" key="3">
    <source>
        <dbReference type="Google" id="ProtNLM"/>
    </source>
</evidence>
<dbReference type="AlphaFoldDB" id="A0A1V4SNE6"/>
<evidence type="ECO:0000313" key="2">
    <source>
        <dbReference type="Proteomes" id="UP000191448"/>
    </source>
</evidence>
<dbReference type="SUPFAM" id="SSF89550">
    <property type="entry name" value="PHP domain-like"/>
    <property type="match status" value="1"/>
</dbReference>
<accession>A0A1V4SNE6</accession>
<dbReference type="InterPro" id="IPR016195">
    <property type="entry name" value="Pol/histidinol_Pase-like"/>
</dbReference>
<name>A0A1V4SNE6_9CLOT</name>